<organism evidence="2 3">
    <name type="scientific">Vulcanisaeta souniana JCM 11219</name>
    <dbReference type="NCBI Taxonomy" id="1293586"/>
    <lineage>
        <taxon>Archaea</taxon>
        <taxon>Thermoproteota</taxon>
        <taxon>Thermoprotei</taxon>
        <taxon>Thermoproteales</taxon>
        <taxon>Thermoproteaceae</taxon>
        <taxon>Vulcanisaeta</taxon>
    </lineage>
</organism>
<feature type="transmembrane region" description="Helical" evidence="1">
    <location>
        <begin position="85"/>
        <end position="107"/>
    </location>
</feature>
<keyword evidence="1" id="KW-1133">Transmembrane helix</keyword>
<gene>
    <name evidence="2" type="ORF">GCM10007112_21220</name>
</gene>
<keyword evidence="1" id="KW-0812">Transmembrane</keyword>
<reference evidence="2" key="1">
    <citation type="journal article" date="2014" name="Int. J. Syst. Evol. Microbiol.">
        <title>Complete genome sequence of Corynebacterium casei LMG S-19264T (=DSM 44701T), isolated from a smear-ripened cheese.</title>
        <authorList>
            <consortium name="US DOE Joint Genome Institute (JGI-PGF)"/>
            <person name="Walter F."/>
            <person name="Albersmeier A."/>
            <person name="Kalinowski J."/>
            <person name="Ruckert C."/>
        </authorList>
    </citation>
    <scope>NUCLEOTIDE SEQUENCE</scope>
    <source>
        <strain evidence="2">JCM 11219</strain>
    </source>
</reference>
<protein>
    <submittedName>
        <fullName evidence="2">Uncharacterized protein</fullName>
    </submittedName>
</protein>
<evidence type="ECO:0000313" key="2">
    <source>
        <dbReference type="EMBL" id="GGI84101.1"/>
    </source>
</evidence>
<sequence>MEIRNINSAIYVVALRLDLKMLIMALRSSFKLLIRPLTMNIDVTMKTMVNEVIIKYVMEFMKLMALITMDLKYGVAVAINDPTYVLRIFISNSYVVNMAMGIAAFTINNLNELISLMKNLTDASIT</sequence>
<accession>A0A830E594</accession>
<comment type="caution">
    <text evidence="2">The sequence shown here is derived from an EMBL/GenBank/DDBJ whole genome shotgun (WGS) entry which is preliminary data.</text>
</comment>
<reference evidence="2" key="2">
    <citation type="submission" date="2020-09" db="EMBL/GenBank/DDBJ databases">
        <authorList>
            <person name="Sun Q."/>
            <person name="Ohkuma M."/>
        </authorList>
    </citation>
    <scope>NUCLEOTIDE SEQUENCE</scope>
    <source>
        <strain evidence="2">JCM 11219</strain>
    </source>
</reference>
<proteinExistence type="predicted"/>
<evidence type="ECO:0000256" key="1">
    <source>
        <dbReference type="SAM" id="Phobius"/>
    </source>
</evidence>
<dbReference type="EMBL" id="BMNM01000011">
    <property type="protein sequence ID" value="GGI84101.1"/>
    <property type="molecule type" value="Genomic_DNA"/>
</dbReference>
<dbReference type="Proteomes" id="UP000657075">
    <property type="component" value="Unassembled WGS sequence"/>
</dbReference>
<evidence type="ECO:0000313" key="3">
    <source>
        <dbReference type="Proteomes" id="UP000657075"/>
    </source>
</evidence>
<dbReference type="AlphaFoldDB" id="A0A830E594"/>
<keyword evidence="1" id="KW-0472">Membrane</keyword>
<name>A0A830E594_9CREN</name>